<feature type="transmembrane region" description="Helical" evidence="2">
    <location>
        <begin position="126"/>
        <end position="151"/>
    </location>
</feature>
<protein>
    <recommendedName>
        <fullName evidence="5">DUF4190 domain-containing protein</fullName>
    </recommendedName>
</protein>
<evidence type="ECO:0000313" key="4">
    <source>
        <dbReference type="Proteomes" id="UP000464507"/>
    </source>
</evidence>
<name>A0A7L5AF56_9MICO</name>
<reference evidence="3 4" key="1">
    <citation type="submission" date="2016-09" db="EMBL/GenBank/DDBJ databases">
        <title>Complete genome sequence of microbes from the polar regions.</title>
        <authorList>
            <person name="Liao L."/>
            <person name="Chen B."/>
        </authorList>
    </citation>
    <scope>NUCLEOTIDE SEQUENCE [LARGE SCALE GENOMIC DNA]</scope>
    <source>
        <strain evidence="3 4">ZS314</strain>
    </source>
</reference>
<feature type="compositionally biased region" description="Gly residues" evidence="1">
    <location>
        <begin position="1"/>
        <end position="10"/>
    </location>
</feature>
<evidence type="ECO:0000256" key="2">
    <source>
        <dbReference type="SAM" id="Phobius"/>
    </source>
</evidence>
<keyword evidence="4" id="KW-1185">Reference proteome</keyword>
<gene>
    <name evidence="3" type="ORF">BHD05_04880</name>
</gene>
<dbReference type="KEGG" id="mant:BHD05_04880"/>
<organism evidence="3 4">
    <name type="scientific">Marisediminicola antarctica</name>
    <dbReference type="NCBI Taxonomy" id="674079"/>
    <lineage>
        <taxon>Bacteria</taxon>
        <taxon>Bacillati</taxon>
        <taxon>Actinomycetota</taxon>
        <taxon>Actinomycetes</taxon>
        <taxon>Micrococcales</taxon>
        <taxon>Microbacteriaceae</taxon>
        <taxon>Marisediminicola</taxon>
    </lineage>
</organism>
<feature type="compositionally biased region" description="Low complexity" evidence="1">
    <location>
        <begin position="38"/>
        <end position="67"/>
    </location>
</feature>
<accession>A0A7L5AF56</accession>
<evidence type="ECO:0000313" key="3">
    <source>
        <dbReference type="EMBL" id="QHO69080.1"/>
    </source>
</evidence>
<evidence type="ECO:0008006" key="5">
    <source>
        <dbReference type="Google" id="ProtNLM"/>
    </source>
</evidence>
<evidence type="ECO:0000256" key="1">
    <source>
        <dbReference type="SAM" id="MobiDB-lite"/>
    </source>
</evidence>
<proteinExistence type="predicted"/>
<feature type="region of interest" description="Disordered" evidence="1">
    <location>
        <begin position="1"/>
        <end position="68"/>
    </location>
</feature>
<dbReference type="EMBL" id="CP017146">
    <property type="protein sequence ID" value="QHO69080.1"/>
    <property type="molecule type" value="Genomic_DNA"/>
</dbReference>
<keyword evidence="2" id="KW-0472">Membrane</keyword>
<sequence>MPPAPAGGGYAQPESVPYGSEPSQPGGYAQPSGYDRPTGYGQPTGSSQSSYGSSQPTGSSQSSYGSPAPTKTLSLIGMIAGIVGLLGSGIAILPIIGSIFGLFIPAAAIVLGFLGKKREGDKARPFWLTALITGFIGVAIALIALVFWIALFSLGSPTSFPNQDF</sequence>
<feature type="transmembrane region" description="Helical" evidence="2">
    <location>
        <begin position="96"/>
        <end position="114"/>
    </location>
</feature>
<keyword evidence="2" id="KW-1133">Transmembrane helix</keyword>
<keyword evidence="2" id="KW-0812">Transmembrane</keyword>
<dbReference type="Proteomes" id="UP000464507">
    <property type="component" value="Chromosome"/>
</dbReference>
<dbReference type="AlphaFoldDB" id="A0A7L5AF56"/>